<dbReference type="Proteomes" id="UP000236447">
    <property type="component" value="Plasmid pP88_d"/>
</dbReference>
<keyword evidence="2" id="KW-0175">Coiled coil</keyword>
<dbReference type="Gene3D" id="3.40.50.300">
    <property type="entry name" value="P-loop containing nucleotide triphosphate hydrolases"/>
    <property type="match status" value="1"/>
</dbReference>
<dbReference type="PANTHER" id="PTHR30486:SF6">
    <property type="entry name" value="TYPE IV PILUS RETRACTATION ATPASE PILT"/>
    <property type="match status" value="1"/>
</dbReference>
<reference evidence="4 5" key="2">
    <citation type="journal article" date="2017" name="Genome Biol. Evol.">
        <title>Trajectories and Drivers of Genome Evolution in Surface-Associated Marine Phaeobacter.</title>
        <authorList>
            <person name="Freese H.M."/>
            <person name="Sikorski J."/>
            <person name="Bunk B."/>
            <person name="Scheuner C."/>
            <person name="Meier-Kolthoff J.P."/>
            <person name="Sproer C."/>
            <person name="Gram L."/>
            <person name="Overmann J."/>
        </authorList>
    </citation>
    <scope>NUCLEOTIDE SEQUENCE [LARGE SCALE GENOMIC DNA]</scope>
    <source>
        <strain evidence="4 5">P88</strain>
        <plasmid evidence="5">pp88_d</plasmid>
    </source>
</reference>
<keyword evidence="4" id="KW-0614">Plasmid</keyword>
<evidence type="ECO:0000313" key="4">
    <source>
        <dbReference type="EMBL" id="AUR01689.1"/>
    </source>
</evidence>
<organism evidence="4 5">
    <name type="scientific">Phaeobacter inhibens</name>
    <dbReference type="NCBI Taxonomy" id="221822"/>
    <lineage>
        <taxon>Bacteria</taxon>
        <taxon>Pseudomonadati</taxon>
        <taxon>Pseudomonadota</taxon>
        <taxon>Alphaproteobacteria</taxon>
        <taxon>Rhodobacterales</taxon>
        <taxon>Roseobacteraceae</taxon>
        <taxon>Phaeobacter</taxon>
    </lineage>
</organism>
<dbReference type="Gene3D" id="3.30.450.90">
    <property type="match status" value="1"/>
</dbReference>
<reference evidence="4 5" key="1">
    <citation type="journal article" date="2017" name="Front. Microbiol.">
        <title>Phaeobacter piscinae sp. nov., a species of the Roseobacter group and potential aquaculture probiont.</title>
        <authorList>
            <person name="Sonnenschein E.C."/>
            <person name="Phippen C.B.W."/>
            <person name="Nielsen K.F."/>
            <person name="Mateiu R.V."/>
            <person name="Melchiorsen J."/>
            <person name="Gram L."/>
            <person name="Overmann J."/>
            <person name="Freese H.M."/>
        </authorList>
    </citation>
    <scope>NUCLEOTIDE SEQUENCE [LARGE SCALE GENOMIC DNA]</scope>
    <source>
        <strain evidence="4 5">P88</strain>
        <plasmid evidence="5">pp88_d</plasmid>
    </source>
</reference>
<accession>A0A2I7KGG7</accession>
<dbReference type="Pfam" id="PF00437">
    <property type="entry name" value="T2SSE"/>
    <property type="match status" value="1"/>
</dbReference>
<dbReference type="InterPro" id="IPR001482">
    <property type="entry name" value="T2SS/T4SS_dom"/>
</dbReference>
<sequence>MMEQASPASYLERYLDPFRDLLRRGDVVEIAINPDGKVWLEVAGDATMRHEGQTVDRSTAFNMAQTIVGDAKARVSEKNPLVSGKVEYAGRPLRVQVAVPPAIDSGASITIRLFASGSVRDYAPAYLFGKAVSLDALRAEKMKNIASLAEENLEAALQTLVEARLNVLISGGTSTGKTTFARHLLTHVSEHERLITIEDAFELFPGQPNTVALLADRGPGSQRSANALLQASLRMRPDRIIVGELRGAEALTYLEAINTGHGGSVSTIHAETAEFAIDRLAIMVLQAGTPLTFAEVGEYIRKSIDVIVQLGRVDGKRGITEFYLPGGDKRRPDHSLPS</sequence>
<name>A0A2I7KGG7_9RHOB</name>
<evidence type="ECO:0000256" key="1">
    <source>
        <dbReference type="ARBA" id="ARBA00006611"/>
    </source>
</evidence>
<dbReference type="CDD" id="cd01130">
    <property type="entry name" value="VirB11-like_ATPase"/>
    <property type="match status" value="1"/>
</dbReference>
<gene>
    <name evidence="4" type="ORF">PhaeoP88_04377</name>
</gene>
<dbReference type="GO" id="GO:0016887">
    <property type="term" value="F:ATP hydrolysis activity"/>
    <property type="evidence" value="ECO:0007669"/>
    <property type="project" value="InterPro"/>
</dbReference>
<dbReference type="EMBL" id="CP010729">
    <property type="protein sequence ID" value="AUR01689.1"/>
    <property type="molecule type" value="Genomic_DNA"/>
</dbReference>
<feature type="coiled-coil region" evidence="2">
    <location>
        <begin position="139"/>
        <end position="166"/>
    </location>
</feature>
<dbReference type="InterPro" id="IPR050921">
    <property type="entry name" value="T4SS_GSP_E_ATPase"/>
</dbReference>
<protein>
    <submittedName>
        <fullName evidence="4">P-type DNA transfer ATPase VirB11</fullName>
    </submittedName>
</protein>
<evidence type="ECO:0000256" key="2">
    <source>
        <dbReference type="SAM" id="Coils"/>
    </source>
</evidence>
<dbReference type="SUPFAM" id="SSF52540">
    <property type="entry name" value="P-loop containing nucleoside triphosphate hydrolases"/>
    <property type="match status" value="1"/>
</dbReference>
<evidence type="ECO:0000259" key="3">
    <source>
        <dbReference type="Pfam" id="PF00437"/>
    </source>
</evidence>
<comment type="similarity">
    <text evidence="1">Belongs to the GSP E family.</text>
</comment>
<proteinExistence type="inferred from homology"/>
<feature type="domain" description="Bacterial type II secretion system protein E" evidence="3">
    <location>
        <begin position="127"/>
        <end position="310"/>
    </location>
</feature>
<dbReference type="AlphaFoldDB" id="A0A2I7KGG7"/>
<dbReference type="InterPro" id="IPR027417">
    <property type="entry name" value="P-loop_NTPase"/>
</dbReference>
<geneLocation type="plasmid" evidence="5">
    <name>pp88_d</name>
</geneLocation>
<evidence type="ECO:0000313" key="5">
    <source>
        <dbReference type="Proteomes" id="UP000236447"/>
    </source>
</evidence>
<dbReference type="PANTHER" id="PTHR30486">
    <property type="entry name" value="TWITCHING MOTILITY PROTEIN PILT"/>
    <property type="match status" value="1"/>
</dbReference>